<gene>
    <name evidence="7" type="ORF">AMON00008_LOCUS1005</name>
</gene>
<dbReference type="GO" id="GO:0006520">
    <property type="term" value="P:amino acid metabolic process"/>
    <property type="evidence" value="ECO:0007669"/>
    <property type="project" value="InterPro"/>
</dbReference>
<dbReference type="PROSITE" id="PS00105">
    <property type="entry name" value="AA_TRANSFER_CLASS_1"/>
    <property type="match status" value="1"/>
</dbReference>
<dbReference type="PANTHER" id="PTHR46383:SF1">
    <property type="entry name" value="ASPARTATE AMINOTRANSFERASE"/>
    <property type="match status" value="1"/>
</dbReference>
<dbReference type="InterPro" id="IPR004838">
    <property type="entry name" value="NHTrfase_class1_PyrdxlP-BS"/>
</dbReference>
<keyword evidence="3" id="KW-0032">Aminotransferase</keyword>
<dbReference type="GO" id="GO:0033853">
    <property type="term" value="F:aspartate-prephenate aminotransferase activity"/>
    <property type="evidence" value="ECO:0007669"/>
    <property type="project" value="UniProtKB-ARBA"/>
</dbReference>
<dbReference type="Gene3D" id="3.40.640.10">
    <property type="entry name" value="Type I PLP-dependent aspartate aminotransferase-like (Major domain)"/>
    <property type="match status" value="1"/>
</dbReference>
<evidence type="ECO:0000256" key="2">
    <source>
        <dbReference type="ARBA" id="ARBA00007441"/>
    </source>
</evidence>
<dbReference type="EMBL" id="HBNR01001419">
    <property type="protein sequence ID" value="CAE4561386.1"/>
    <property type="molecule type" value="Transcribed_RNA"/>
</dbReference>
<dbReference type="AlphaFoldDB" id="A0A7S4PSL8"/>
<dbReference type="InterPro" id="IPR015422">
    <property type="entry name" value="PyrdxlP-dep_Trfase_small"/>
</dbReference>
<dbReference type="CDD" id="cd00609">
    <property type="entry name" value="AAT_like"/>
    <property type="match status" value="1"/>
</dbReference>
<name>A0A7S4PSL8_9DINO</name>
<dbReference type="SUPFAM" id="SSF53383">
    <property type="entry name" value="PLP-dependent transferases"/>
    <property type="match status" value="1"/>
</dbReference>
<dbReference type="GO" id="GO:0033854">
    <property type="term" value="F:glutamate-prephenate aminotransferase activity"/>
    <property type="evidence" value="ECO:0007669"/>
    <property type="project" value="UniProtKB-ARBA"/>
</dbReference>
<evidence type="ECO:0000256" key="5">
    <source>
        <dbReference type="ARBA" id="ARBA00022898"/>
    </source>
</evidence>
<dbReference type="InterPro" id="IPR015421">
    <property type="entry name" value="PyrdxlP-dep_Trfase_major"/>
</dbReference>
<evidence type="ECO:0000313" key="7">
    <source>
        <dbReference type="EMBL" id="CAE4561386.1"/>
    </source>
</evidence>
<feature type="domain" description="Aminotransferase class I/classII large" evidence="6">
    <location>
        <begin position="60"/>
        <end position="416"/>
    </location>
</feature>
<evidence type="ECO:0000256" key="1">
    <source>
        <dbReference type="ARBA" id="ARBA00001933"/>
    </source>
</evidence>
<comment type="cofactor">
    <cofactor evidence="1">
        <name>pyridoxal 5'-phosphate</name>
        <dbReference type="ChEBI" id="CHEBI:597326"/>
    </cofactor>
</comment>
<dbReference type="FunFam" id="3.40.640.10:FF:000033">
    <property type="entry name" value="Aspartate aminotransferase"/>
    <property type="match status" value="1"/>
</dbReference>
<dbReference type="PANTHER" id="PTHR46383">
    <property type="entry name" value="ASPARTATE AMINOTRANSFERASE"/>
    <property type="match status" value="1"/>
</dbReference>
<evidence type="ECO:0000256" key="4">
    <source>
        <dbReference type="ARBA" id="ARBA00022679"/>
    </source>
</evidence>
<evidence type="ECO:0000259" key="6">
    <source>
        <dbReference type="Pfam" id="PF00155"/>
    </source>
</evidence>
<evidence type="ECO:0000256" key="3">
    <source>
        <dbReference type="ARBA" id="ARBA00022576"/>
    </source>
</evidence>
<dbReference type="GO" id="GO:0030170">
    <property type="term" value="F:pyridoxal phosphate binding"/>
    <property type="evidence" value="ECO:0007669"/>
    <property type="project" value="InterPro"/>
</dbReference>
<organism evidence="7">
    <name type="scientific">Alexandrium monilatum</name>
    <dbReference type="NCBI Taxonomy" id="311494"/>
    <lineage>
        <taxon>Eukaryota</taxon>
        <taxon>Sar</taxon>
        <taxon>Alveolata</taxon>
        <taxon>Dinophyceae</taxon>
        <taxon>Gonyaulacales</taxon>
        <taxon>Pyrocystaceae</taxon>
        <taxon>Alexandrium</taxon>
    </lineage>
</organism>
<dbReference type="InterPro" id="IPR050596">
    <property type="entry name" value="AspAT/PAT-like"/>
</dbReference>
<dbReference type="Pfam" id="PF00155">
    <property type="entry name" value="Aminotran_1_2"/>
    <property type="match status" value="1"/>
</dbReference>
<comment type="similarity">
    <text evidence="2">Belongs to the class-I pyridoxal-phosphate-dependent aminotransferase family.</text>
</comment>
<dbReference type="Gene3D" id="3.90.1150.10">
    <property type="entry name" value="Aspartate Aminotransferase, domain 1"/>
    <property type="match status" value="1"/>
</dbReference>
<keyword evidence="5" id="KW-0663">Pyridoxal phosphate</keyword>
<sequence length="425" mass="45453">MTGGPRQERSRSPCMAMQNGEAIPLRVSPAITNMDESKTVQIFSKVSNMKSNGEAVNGALCVGQPDFPPPPAVIEATAEAAKRGLTSYTGVTGTLELRKAICTYLSEQKKTPYVPEEIMVACGGKQAIYEVMIALCQEGDEVLIPAPYYTSYPDIVKLSGAKPVLVQTSAEQGYALTPGALEAALTPKTRMLIICNPSNPTGGAMSKAELEALAEVLRRPEHRNVYVMSDEIYERICFDGLEHTSFAALEGMRERTLTINGFSKAYAMTGYRLGYLAAPAPIVKAATKLQSQITSCAASISQFAGIAALQSPREIIDGHVAELQAKRDAALALLVAIEGVKCPKPGGAFYLLPDVSHYFGRKTATGEVVADANTLCLHLLQEYKVALVPGEAFGAPRCIRISYAATLENINDAIGKLGTCLRALK</sequence>
<protein>
    <recommendedName>
        <fullName evidence="6">Aminotransferase class I/classII large domain-containing protein</fullName>
    </recommendedName>
</protein>
<proteinExistence type="inferred from homology"/>
<dbReference type="InterPro" id="IPR004839">
    <property type="entry name" value="Aminotransferase_I/II_large"/>
</dbReference>
<keyword evidence="4" id="KW-0808">Transferase</keyword>
<reference evidence="7" key="1">
    <citation type="submission" date="2021-01" db="EMBL/GenBank/DDBJ databases">
        <authorList>
            <person name="Corre E."/>
            <person name="Pelletier E."/>
            <person name="Niang G."/>
            <person name="Scheremetjew M."/>
            <person name="Finn R."/>
            <person name="Kale V."/>
            <person name="Holt S."/>
            <person name="Cochrane G."/>
            <person name="Meng A."/>
            <person name="Brown T."/>
            <person name="Cohen L."/>
        </authorList>
    </citation>
    <scope>NUCLEOTIDE SEQUENCE</scope>
    <source>
        <strain evidence="7">CCMP3105</strain>
    </source>
</reference>
<dbReference type="InterPro" id="IPR015424">
    <property type="entry name" value="PyrdxlP-dep_Trfase"/>
</dbReference>
<accession>A0A7S4PSL8</accession>